<organism evidence="5 6">
    <name type="scientific">Baia soyae</name>
    <dbReference type="NCBI Taxonomy" id="1544746"/>
    <lineage>
        <taxon>Bacteria</taxon>
        <taxon>Bacillati</taxon>
        <taxon>Bacillota</taxon>
        <taxon>Bacilli</taxon>
        <taxon>Bacillales</taxon>
        <taxon>Thermoactinomycetaceae</taxon>
        <taxon>Baia</taxon>
    </lineage>
</organism>
<evidence type="ECO:0000313" key="6">
    <source>
        <dbReference type="Proteomes" id="UP000294746"/>
    </source>
</evidence>
<evidence type="ECO:0000256" key="2">
    <source>
        <dbReference type="ARBA" id="ARBA00023125"/>
    </source>
</evidence>
<dbReference type="InterPro" id="IPR036390">
    <property type="entry name" value="WH_DNA-bd_sf"/>
</dbReference>
<dbReference type="EMBL" id="SLXV01000011">
    <property type="protein sequence ID" value="TCP69268.1"/>
    <property type="molecule type" value="Genomic_DNA"/>
</dbReference>
<dbReference type="AlphaFoldDB" id="A0A4R2RZZ4"/>
<feature type="domain" description="HTH marR-type" evidence="4">
    <location>
        <begin position="29"/>
        <end position="129"/>
    </location>
</feature>
<sequence>MLPIDIKHLVDQYIELSFSVNKSGESLVRDQMNDDMTSDQHYTLRYIYQAKSCTPSDLAKRFQVKKSAITAMMNRMWKKGWVQRTRDEKDRRVVYLTLTEAGEALYMKTEEKIHHLVGSILNNFEQEELGQFLSTYQKLHRVLEDINKNK</sequence>
<dbReference type="GO" id="GO:0003700">
    <property type="term" value="F:DNA-binding transcription factor activity"/>
    <property type="evidence" value="ECO:0007669"/>
    <property type="project" value="InterPro"/>
</dbReference>
<dbReference type="GO" id="GO:0003677">
    <property type="term" value="F:DNA binding"/>
    <property type="evidence" value="ECO:0007669"/>
    <property type="project" value="UniProtKB-KW"/>
</dbReference>
<keyword evidence="2 5" id="KW-0238">DNA-binding</keyword>
<dbReference type="PRINTS" id="PR00598">
    <property type="entry name" value="HTHMARR"/>
</dbReference>
<dbReference type="Proteomes" id="UP000294746">
    <property type="component" value="Unassembled WGS sequence"/>
</dbReference>
<dbReference type="Gene3D" id="1.10.10.10">
    <property type="entry name" value="Winged helix-like DNA-binding domain superfamily/Winged helix DNA-binding domain"/>
    <property type="match status" value="1"/>
</dbReference>
<dbReference type="Pfam" id="PF01047">
    <property type="entry name" value="MarR"/>
    <property type="match status" value="1"/>
</dbReference>
<keyword evidence="3" id="KW-0804">Transcription</keyword>
<dbReference type="PANTHER" id="PTHR42756:SF1">
    <property type="entry name" value="TRANSCRIPTIONAL REPRESSOR OF EMRAB OPERON"/>
    <property type="match status" value="1"/>
</dbReference>
<dbReference type="PANTHER" id="PTHR42756">
    <property type="entry name" value="TRANSCRIPTIONAL REGULATOR, MARR"/>
    <property type="match status" value="1"/>
</dbReference>
<keyword evidence="1" id="KW-0805">Transcription regulation</keyword>
<dbReference type="RefSeq" id="WP_131848466.1">
    <property type="nucleotide sequence ID" value="NZ_SLXV01000011.1"/>
</dbReference>
<dbReference type="InterPro" id="IPR000835">
    <property type="entry name" value="HTH_MarR-typ"/>
</dbReference>
<proteinExistence type="predicted"/>
<dbReference type="SMART" id="SM00347">
    <property type="entry name" value="HTH_MARR"/>
    <property type="match status" value="1"/>
</dbReference>
<name>A0A4R2RZZ4_9BACL</name>
<evidence type="ECO:0000256" key="1">
    <source>
        <dbReference type="ARBA" id="ARBA00023015"/>
    </source>
</evidence>
<gene>
    <name evidence="5" type="ORF">EDD57_11165</name>
</gene>
<dbReference type="OrthoDB" id="3254893at2"/>
<comment type="caution">
    <text evidence="5">The sequence shown here is derived from an EMBL/GenBank/DDBJ whole genome shotgun (WGS) entry which is preliminary data.</text>
</comment>
<dbReference type="InterPro" id="IPR036388">
    <property type="entry name" value="WH-like_DNA-bd_sf"/>
</dbReference>
<evidence type="ECO:0000259" key="4">
    <source>
        <dbReference type="SMART" id="SM00347"/>
    </source>
</evidence>
<protein>
    <submittedName>
        <fullName evidence="5">DNA-binding MarR family transcriptional regulator</fullName>
    </submittedName>
</protein>
<evidence type="ECO:0000313" key="5">
    <source>
        <dbReference type="EMBL" id="TCP69268.1"/>
    </source>
</evidence>
<dbReference type="SUPFAM" id="SSF46785">
    <property type="entry name" value="Winged helix' DNA-binding domain"/>
    <property type="match status" value="1"/>
</dbReference>
<accession>A0A4R2RZZ4</accession>
<keyword evidence="6" id="KW-1185">Reference proteome</keyword>
<evidence type="ECO:0000256" key="3">
    <source>
        <dbReference type="ARBA" id="ARBA00023163"/>
    </source>
</evidence>
<reference evidence="5 6" key="1">
    <citation type="submission" date="2019-03" db="EMBL/GenBank/DDBJ databases">
        <title>Genomic Encyclopedia of Type Strains, Phase IV (KMG-IV): sequencing the most valuable type-strain genomes for metagenomic binning, comparative biology and taxonomic classification.</title>
        <authorList>
            <person name="Goeker M."/>
        </authorList>
    </citation>
    <scope>NUCLEOTIDE SEQUENCE [LARGE SCALE GENOMIC DNA]</scope>
    <source>
        <strain evidence="5 6">DSM 46831</strain>
    </source>
</reference>